<evidence type="ECO:0000256" key="4">
    <source>
        <dbReference type="ARBA" id="ARBA00022842"/>
    </source>
</evidence>
<dbReference type="InterPro" id="IPR005845">
    <property type="entry name" value="A-D-PHexomutase_a/b/a-II"/>
</dbReference>
<dbReference type="GO" id="GO:0008966">
    <property type="term" value="F:phosphoglucosamine mutase activity"/>
    <property type="evidence" value="ECO:0007669"/>
    <property type="project" value="UniProtKB-UniRule"/>
</dbReference>
<evidence type="ECO:0000313" key="16">
    <source>
        <dbReference type="Proteomes" id="UP000246569"/>
    </source>
</evidence>
<dbReference type="CDD" id="cd05802">
    <property type="entry name" value="GlmM"/>
    <property type="match status" value="1"/>
</dbReference>
<evidence type="ECO:0000256" key="9">
    <source>
        <dbReference type="RuleBase" id="RU004326"/>
    </source>
</evidence>
<gene>
    <name evidence="8" type="primary">glmM</name>
    <name evidence="15" type="ORF">C7443_1115</name>
</gene>
<dbReference type="AlphaFoldDB" id="A0A317MR34"/>
<comment type="catalytic activity">
    <reaction evidence="8 10">
        <text>alpha-D-glucosamine 1-phosphate = D-glucosamine 6-phosphate</text>
        <dbReference type="Rhea" id="RHEA:23424"/>
        <dbReference type="ChEBI" id="CHEBI:58516"/>
        <dbReference type="ChEBI" id="CHEBI:58725"/>
        <dbReference type="EC" id="5.4.2.10"/>
    </reaction>
</comment>
<dbReference type="Proteomes" id="UP000246569">
    <property type="component" value="Unassembled WGS sequence"/>
</dbReference>
<evidence type="ECO:0000256" key="10">
    <source>
        <dbReference type="RuleBase" id="RU004327"/>
    </source>
</evidence>
<dbReference type="InterPro" id="IPR006352">
    <property type="entry name" value="GlmM_bact"/>
</dbReference>
<keyword evidence="2 8" id="KW-0597">Phosphoprotein</keyword>
<dbReference type="PANTHER" id="PTHR42946">
    <property type="entry name" value="PHOSPHOHEXOSE MUTASE"/>
    <property type="match status" value="1"/>
</dbReference>
<dbReference type="Pfam" id="PF00408">
    <property type="entry name" value="PGM_PMM_IV"/>
    <property type="match status" value="1"/>
</dbReference>
<reference evidence="15 16" key="1">
    <citation type="submission" date="2018-05" db="EMBL/GenBank/DDBJ databases">
        <title>Genomic Encyclopedia of Type Strains, Phase IV (KMG-IV): sequencing the most valuable type-strain genomes for metagenomic binning, comparative biology and taxonomic classification.</title>
        <authorList>
            <person name="Goeker M."/>
        </authorList>
    </citation>
    <scope>NUCLEOTIDE SEQUENCE [LARGE SCALE GENOMIC DNA]</scope>
    <source>
        <strain evidence="15 16">DSM 23606</strain>
    </source>
</reference>
<evidence type="ECO:0000256" key="5">
    <source>
        <dbReference type="ARBA" id="ARBA00023235"/>
    </source>
</evidence>
<dbReference type="NCBIfam" id="TIGR01455">
    <property type="entry name" value="glmM"/>
    <property type="match status" value="1"/>
</dbReference>
<dbReference type="InterPro" id="IPR005843">
    <property type="entry name" value="A-D-PHexomutase_C"/>
</dbReference>
<dbReference type="InterPro" id="IPR005846">
    <property type="entry name" value="A-D-PHexomutase_a/b/a-III"/>
</dbReference>
<feature type="domain" description="Alpha-D-phosphohexomutase C-terminal" evidence="11">
    <location>
        <begin position="373"/>
        <end position="439"/>
    </location>
</feature>
<feature type="binding site" evidence="8">
    <location>
        <position position="244"/>
    </location>
    <ligand>
        <name>Mg(2+)</name>
        <dbReference type="ChEBI" id="CHEBI:18420"/>
    </ligand>
</feature>
<dbReference type="InterPro" id="IPR005844">
    <property type="entry name" value="A-D-PHexomutase_a/b/a-I"/>
</dbReference>
<keyword evidence="5 8" id="KW-0413">Isomerase</keyword>
<feature type="binding site" evidence="8">
    <location>
        <position position="240"/>
    </location>
    <ligand>
        <name>Mg(2+)</name>
        <dbReference type="ChEBI" id="CHEBI:18420"/>
    </ligand>
</feature>
<evidence type="ECO:0000259" key="12">
    <source>
        <dbReference type="Pfam" id="PF02878"/>
    </source>
</evidence>
<feature type="binding site" evidence="8">
    <location>
        <position position="242"/>
    </location>
    <ligand>
        <name>Mg(2+)</name>
        <dbReference type="ChEBI" id="CHEBI:18420"/>
    </ligand>
</feature>
<dbReference type="SUPFAM" id="SSF55957">
    <property type="entry name" value="Phosphoglucomutase, C-terminal domain"/>
    <property type="match status" value="1"/>
</dbReference>
<protein>
    <recommendedName>
        <fullName evidence="7 8">Phosphoglucosamine mutase</fullName>
        <ecNumber evidence="6 8">5.4.2.10</ecNumber>
    </recommendedName>
</protein>
<comment type="function">
    <text evidence="8 10">Catalyzes the conversion of glucosamine-6-phosphate to glucosamine-1-phosphate.</text>
</comment>
<feature type="binding site" description="via phosphate group" evidence="8">
    <location>
        <position position="101"/>
    </location>
    <ligand>
        <name>Mg(2+)</name>
        <dbReference type="ChEBI" id="CHEBI:18420"/>
    </ligand>
</feature>
<evidence type="ECO:0000256" key="6">
    <source>
        <dbReference type="ARBA" id="ARBA00066330"/>
    </source>
</evidence>
<dbReference type="GO" id="GO:0005829">
    <property type="term" value="C:cytosol"/>
    <property type="evidence" value="ECO:0007669"/>
    <property type="project" value="TreeGrafter"/>
</dbReference>
<sequence length="446" mass="47156">MQKRFFGTDGIRGRVGESPITPEFMLKLGWAAGRVLARAGNSKVLIGKDTRISGYMFESALEAGLSAAGINISLLGPMPTPAVAYLTRTLHADAGIVISASHNPYWDNGVKFFSRDGRKLPDDVELDIERAIDELLVTVEPGVLGKAERVVDAAGRYIEFCKSTVPMAIDLSGIKMVVDCANGATYHIASNVFSELGASVSVLAVNPDGLNINVDCGSTKPRRLQDAVLMQGADLGVAFDGDGDRVVFVDCKGNVVDGDELLFIIARDRLKHGELPGSAVVGTQMSNFGLELALGNLGIALHRAKVGDRYVMEALAANGLTVGGEGSGHLICLDRTTTGDGIVSALQVLAAMVMDGCGLHDLAAGMRKLPQVMVNVPISGLKDWMTCKPVLASVRSAERRLASTGRVLLRPSGTEPVVRVMVEGEDSVLVNQLAHEIAEVVAQQVA</sequence>
<dbReference type="Gene3D" id="3.40.120.10">
    <property type="entry name" value="Alpha-D-Glucose-1,6-Bisphosphate, subunit A, domain 3"/>
    <property type="match status" value="3"/>
</dbReference>
<dbReference type="EMBL" id="QGTJ01000011">
    <property type="protein sequence ID" value="PWV59240.1"/>
    <property type="molecule type" value="Genomic_DNA"/>
</dbReference>
<dbReference type="PANTHER" id="PTHR42946:SF1">
    <property type="entry name" value="PHOSPHOGLUCOMUTASE (ALPHA-D-GLUCOSE-1,6-BISPHOSPHATE-DEPENDENT)"/>
    <property type="match status" value="1"/>
</dbReference>
<dbReference type="GO" id="GO:0006048">
    <property type="term" value="P:UDP-N-acetylglucosamine biosynthetic process"/>
    <property type="evidence" value="ECO:0007669"/>
    <property type="project" value="TreeGrafter"/>
</dbReference>
<dbReference type="EC" id="5.4.2.10" evidence="6 8"/>
<dbReference type="FunFam" id="3.40.120.10:FF:000002">
    <property type="entry name" value="Phosphoglucosamine mutase"/>
    <property type="match status" value="1"/>
</dbReference>
<feature type="domain" description="Alpha-D-phosphohexomutase alpha/beta/alpha" evidence="12">
    <location>
        <begin position="4"/>
        <end position="134"/>
    </location>
</feature>
<dbReference type="InterPro" id="IPR016055">
    <property type="entry name" value="A-D-PHexomutase_a/b/a-I/II/III"/>
</dbReference>
<evidence type="ECO:0000259" key="14">
    <source>
        <dbReference type="Pfam" id="PF02880"/>
    </source>
</evidence>
<dbReference type="GO" id="GO:0000287">
    <property type="term" value="F:magnesium ion binding"/>
    <property type="evidence" value="ECO:0007669"/>
    <property type="project" value="UniProtKB-UniRule"/>
</dbReference>
<dbReference type="PROSITE" id="PS00710">
    <property type="entry name" value="PGM_PMM"/>
    <property type="match status" value="1"/>
</dbReference>
<organism evidence="15 16">
    <name type="scientific">Plasticicumulans acidivorans</name>
    <dbReference type="NCBI Taxonomy" id="886464"/>
    <lineage>
        <taxon>Bacteria</taxon>
        <taxon>Pseudomonadati</taxon>
        <taxon>Pseudomonadota</taxon>
        <taxon>Gammaproteobacteria</taxon>
        <taxon>Candidatus Competibacteraceae</taxon>
        <taxon>Plasticicumulans</taxon>
    </lineage>
</organism>
<dbReference type="NCBIfam" id="NF008139">
    <property type="entry name" value="PRK10887.1"/>
    <property type="match status" value="1"/>
</dbReference>
<dbReference type="GO" id="GO:0004615">
    <property type="term" value="F:phosphomannomutase activity"/>
    <property type="evidence" value="ECO:0007669"/>
    <property type="project" value="TreeGrafter"/>
</dbReference>
<evidence type="ECO:0000256" key="1">
    <source>
        <dbReference type="ARBA" id="ARBA00010231"/>
    </source>
</evidence>
<comment type="PTM">
    <text evidence="8">Activated by phosphorylation.</text>
</comment>
<dbReference type="HAMAP" id="MF_01554_B">
    <property type="entry name" value="GlmM_B"/>
    <property type="match status" value="1"/>
</dbReference>
<dbReference type="PRINTS" id="PR00509">
    <property type="entry name" value="PGMPMM"/>
</dbReference>
<dbReference type="FunFam" id="3.30.310.50:FF:000001">
    <property type="entry name" value="Phosphoglucosamine mutase"/>
    <property type="match status" value="1"/>
</dbReference>
<keyword evidence="3 8" id="KW-0479">Metal-binding</keyword>
<keyword evidence="4 8" id="KW-0460">Magnesium</keyword>
<feature type="domain" description="Alpha-D-phosphohexomutase alpha/beta/alpha" evidence="14">
    <location>
        <begin position="257"/>
        <end position="365"/>
    </location>
</feature>
<comment type="caution">
    <text evidence="15">The sequence shown here is derived from an EMBL/GenBank/DDBJ whole genome shotgun (WGS) entry which is preliminary data.</text>
</comment>
<dbReference type="InterPro" id="IPR036900">
    <property type="entry name" value="A-D-PHexomutase_C_sf"/>
</dbReference>
<dbReference type="InterPro" id="IPR016066">
    <property type="entry name" value="A-D-PHexomutase_CS"/>
</dbReference>
<feature type="active site" description="Phosphoserine intermediate" evidence="8">
    <location>
        <position position="101"/>
    </location>
</feature>
<keyword evidence="16" id="KW-1185">Reference proteome</keyword>
<dbReference type="Pfam" id="PF02878">
    <property type="entry name" value="PGM_PMM_I"/>
    <property type="match status" value="1"/>
</dbReference>
<evidence type="ECO:0000256" key="7">
    <source>
        <dbReference type="ARBA" id="ARBA00068193"/>
    </source>
</evidence>
<dbReference type="SUPFAM" id="SSF53738">
    <property type="entry name" value="Phosphoglucomutase, first 3 domains"/>
    <property type="match status" value="3"/>
</dbReference>
<evidence type="ECO:0000256" key="8">
    <source>
        <dbReference type="HAMAP-Rule" id="MF_01554"/>
    </source>
</evidence>
<dbReference type="GO" id="GO:0009252">
    <property type="term" value="P:peptidoglycan biosynthetic process"/>
    <property type="evidence" value="ECO:0007669"/>
    <property type="project" value="UniProtKB-ARBA"/>
</dbReference>
<evidence type="ECO:0000256" key="3">
    <source>
        <dbReference type="ARBA" id="ARBA00022723"/>
    </source>
</evidence>
<evidence type="ECO:0000256" key="2">
    <source>
        <dbReference type="ARBA" id="ARBA00022553"/>
    </source>
</evidence>
<dbReference type="Gene3D" id="3.30.310.50">
    <property type="entry name" value="Alpha-D-phosphohexomutase, C-terminal domain"/>
    <property type="match status" value="1"/>
</dbReference>
<feature type="modified residue" description="Phosphoserine" evidence="8">
    <location>
        <position position="101"/>
    </location>
</feature>
<evidence type="ECO:0000259" key="13">
    <source>
        <dbReference type="Pfam" id="PF02879"/>
    </source>
</evidence>
<name>A0A317MR34_9GAMM</name>
<evidence type="ECO:0000259" key="11">
    <source>
        <dbReference type="Pfam" id="PF00408"/>
    </source>
</evidence>
<dbReference type="Pfam" id="PF02880">
    <property type="entry name" value="PGM_PMM_III"/>
    <property type="match status" value="1"/>
</dbReference>
<comment type="cofactor">
    <cofactor evidence="8">
        <name>Mg(2+)</name>
        <dbReference type="ChEBI" id="CHEBI:18420"/>
    </cofactor>
    <text evidence="8">Binds 1 Mg(2+) ion per subunit.</text>
</comment>
<dbReference type="GO" id="GO:0005975">
    <property type="term" value="P:carbohydrate metabolic process"/>
    <property type="evidence" value="ECO:0007669"/>
    <property type="project" value="InterPro"/>
</dbReference>
<comment type="similarity">
    <text evidence="1 8 9">Belongs to the phosphohexose mutase family.</text>
</comment>
<proteinExistence type="inferred from homology"/>
<accession>A0A317MR34</accession>
<evidence type="ECO:0000313" key="15">
    <source>
        <dbReference type="EMBL" id="PWV59240.1"/>
    </source>
</evidence>
<feature type="domain" description="Alpha-D-phosphohexomutase alpha/beta/alpha" evidence="13">
    <location>
        <begin position="156"/>
        <end position="253"/>
    </location>
</feature>
<dbReference type="InterPro" id="IPR050060">
    <property type="entry name" value="Phosphoglucosamine_mutase"/>
</dbReference>
<dbReference type="InterPro" id="IPR005841">
    <property type="entry name" value="Alpha-D-phosphohexomutase_SF"/>
</dbReference>
<dbReference type="FunFam" id="3.40.120.10:FF:000001">
    <property type="entry name" value="Phosphoglucosamine mutase"/>
    <property type="match status" value="1"/>
</dbReference>
<dbReference type="Pfam" id="PF02879">
    <property type="entry name" value="PGM_PMM_II"/>
    <property type="match status" value="1"/>
</dbReference>